<dbReference type="OrthoDB" id="8421932at2"/>
<feature type="region of interest" description="Disordered" evidence="1">
    <location>
        <begin position="202"/>
        <end position="257"/>
    </location>
</feature>
<proteinExistence type="predicted"/>
<dbReference type="InterPro" id="IPR003646">
    <property type="entry name" value="SH3-like_bac-type"/>
</dbReference>
<dbReference type="Gene3D" id="2.30.30.40">
    <property type="entry name" value="SH3 Domains"/>
    <property type="match status" value="1"/>
</dbReference>
<feature type="compositionally biased region" description="Low complexity" evidence="1">
    <location>
        <begin position="226"/>
        <end position="250"/>
    </location>
</feature>
<feature type="domain" description="SH3b" evidence="3">
    <location>
        <begin position="263"/>
        <end position="312"/>
    </location>
</feature>
<feature type="region of interest" description="Disordered" evidence="1">
    <location>
        <begin position="1"/>
        <end position="52"/>
    </location>
</feature>
<evidence type="ECO:0000256" key="1">
    <source>
        <dbReference type="SAM" id="MobiDB-lite"/>
    </source>
</evidence>
<dbReference type="RefSeq" id="WP_138397622.1">
    <property type="nucleotide sequence ID" value="NZ_JBAFVI010000004.1"/>
</dbReference>
<comment type="caution">
    <text evidence="4">The sequence shown here is derived from an EMBL/GenBank/DDBJ whole genome shotgun (WGS) entry which is preliminary data.</text>
</comment>
<dbReference type="Proteomes" id="UP000305131">
    <property type="component" value="Unassembled WGS sequence"/>
</dbReference>
<keyword evidence="2" id="KW-1133">Transmembrane helix</keyword>
<dbReference type="Pfam" id="PF08239">
    <property type="entry name" value="SH3_3"/>
    <property type="match status" value="1"/>
</dbReference>
<dbReference type="AlphaFoldDB" id="A0A6C1KVI4"/>
<evidence type="ECO:0000313" key="5">
    <source>
        <dbReference type="Proteomes" id="UP000305131"/>
    </source>
</evidence>
<keyword evidence="2" id="KW-0812">Transmembrane</keyword>
<accession>A0A6C1KVI4</accession>
<protein>
    <submittedName>
        <fullName evidence="4">SH3 domain-containing protein</fullName>
    </submittedName>
</protein>
<sequence length="314" mass="31629">MAGLGRAQRRSGGMEDTFRDYGPEGSFDVPNDRRDTARPRIGSSYRGRPPRRRASDGLLLWRALALSASVLILGMGGVVAYHSMAPNPPADGAAAPAGAPAASSLTAAASSTTANTAAANGLKAASETRPSKAATVKTIDRGPDGGHAQISNKVASILGAPAPSTTPAQPGRADALQVSSANPAPGELAPTAADFARPAFLEPVNGDEAGDEASLPEGATQTVSDTAPATGAPKAKPRAATVASADAAKAAPDDDGRSARIRSAVTLRSGPKRSASAIGTLDEGTKVTLYSCKSWCEVSAGDKRGFVYKSAVAQ</sequence>
<organism evidence="4 5">
    <name type="scientific">Xanthobacter autotrophicus</name>
    <dbReference type="NCBI Taxonomy" id="280"/>
    <lineage>
        <taxon>Bacteria</taxon>
        <taxon>Pseudomonadati</taxon>
        <taxon>Pseudomonadota</taxon>
        <taxon>Alphaproteobacteria</taxon>
        <taxon>Hyphomicrobiales</taxon>
        <taxon>Xanthobacteraceae</taxon>
        <taxon>Xanthobacter</taxon>
    </lineage>
</organism>
<keyword evidence="2" id="KW-0472">Membrane</keyword>
<feature type="transmembrane region" description="Helical" evidence="2">
    <location>
        <begin position="58"/>
        <end position="81"/>
    </location>
</feature>
<dbReference type="EMBL" id="VAUP01000002">
    <property type="protein sequence ID" value="TLX44996.1"/>
    <property type="molecule type" value="Genomic_DNA"/>
</dbReference>
<evidence type="ECO:0000313" key="4">
    <source>
        <dbReference type="EMBL" id="TLX44996.1"/>
    </source>
</evidence>
<evidence type="ECO:0000256" key="2">
    <source>
        <dbReference type="SAM" id="Phobius"/>
    </source>
</evidence>
<reference evidence="4 5" key="1">
    <citation type="submission" date="2019-05" db="EMBL/GenBank/DDBJ databases">
        <authorList>
            <person name="Zhou X."/>
        </authorList>
    </citation>
    <scope>NUCLEOTIDE SEQUENCE [LARGE SCALE GENOMIC DNA]</scope>
    <source>
        <strain evidence="4 5">DSM 432</strain>
    </source>
</reference>
<gene>
    <name evidence="4" type="ORF">FBQ73_00775</name>
</gene>
<evidence type="ECO:0000259" key="3">
    <source>
        <dbReference type="Pfam" id="PF08239"/>
    </source>
</evidence>
<name>A0A6C1KVI4_XANAU</name>
<dbReference type="GeneID" id="95776356"/>
<feature type="region of interest" description="Disordered" evidence="1">
    <location>
        <begin position="120"/>
        <end position="190"/>
    </location>
</feature>
<feature type="compositionally biased region" description="Basic and acidic residues" evidence="1">
    <location>
        <begin position="12"/>
        <end position="22"/>
    </location>
</feature>